<gene>
    <name evidence="1" type="ORF">DZF97_15770</name>
</gene>
<name>A0A399P070_9MICO</name>
<dbReference type="Proteomes" id="UP000265361">
    <property type="component" value="Unassembled WGS sequence"/>
</dbReference>
<protein>
    <submittedName>
        <fullName evidence="1">Transcriptional regulator</fullName>
    </submittedName>
</protein>
<feature type="non-terminal residue" evidence="1">
    <location>
        <position position="1"/>
    </location>
</feature>
<reference evidence="1 2" key="1">
    <citation type="submission" date="2018-08" db="EMBL/GenBank/DDBJ databases">
        <title>Genome Sequence of Clavibacter michiganensis Subspecies type strains, and the Atypical Peach-Colored Strains Isolated from Tomato.</title>
        <authorList>
            <person name="Osdaghi E."/>
            <person name="Portier P."/>
            <person name="Briand M."/>
            <person name="Jacques M.-A."/>
        </authorList>
    </citation>
    <scope>NUCLEOTIDE SEQUENCE [LARGE SCALE GENOMIC DNA]</scope>
    <source>
        <strain evidence="1 2">CFBP 7577</strain>
    </source>
</reference>
<evidence type="ECO:0000313" key="1">
    <source>
        <dbReference type="EMBL" id="RII99795.1"/>
    </source>
</evidence>
<dbReference type="EMBL" id="QWED01000788">
    <property type="protein sequence ID" value="RII99795.1"/>
    <property type="molecule type" value="Genomic_DNA"/>
</dbReference>
<sequence>LPGAREALRIRRAALGPDRLMIGAAELAFARVLVDPSGVMRAAADAERTTA</sequence>
<dbReference type="AlphaFoldDB" id="A0A399P070"/>
<comment type="caution">
    <text evidence="1">The sequence shown here is derived from an EMBL/GenBank/DDBJ whole genome shotgun (WGS) entry which is preliminary data.</text>
</comment>
<proteinExistence type="predicted"/>
<organism evidence="1 2">
    <name type="scientific">Clavibacter nebraskensis</name>
    <dbReference type="NCBI Taxonomy" id="31963"/>
    <lineage>
        <taxon>Bacteria</taxon>
        <taxon>Bacillati</taxon>
        <taxon>Actinomycetota</taxon>
        <taxon>Actinomycetes</taxon>
        <taxon>Micrococcales</taxon>
        <taxon>Microbacteriaceae</taxon>
        <taxon>Clavibacter</taxon>
    </lineage>
</organism>
<accession>A0A399P070</accession>
<evidence type="ECO:0000313" key="2">
    <source>
        <dbReference type="Proteomes" id="UP000265361"/>
    </source>
</evidence>